<keyword evidence="2" id="KW-0313">Glucose metabolism</keyword>
<gene>
    <name evidence="3" type="ORF">FGF67_02825</name>
</gene>
<dbReference type="InterPro" id="IPR015943">
    <property type="entry name" value="WD40/YVTN_repeat-like_dom_sf"/>
</dbReference>
<evidence type="ECO:0000256" key="1">
    <source>
        <dbReference type="ARBA" id="ARBA00005564"/>
    </source>
</evidence>
<comment type="similarity">
    <text evidence="1">Belongs to the cycloisomerase 2 family.</text>
</comment>
<dbReference type="InterPro" id="IPR019405">
    <property type="entry name" value="Lactonase_7-beta_prop"/>
</dbReference>
<dbReference type="PANTHER" id="PTHR30344">
    <property type="entry name" value="6-PHOSPHOGLUCONOLACTONASE-RELATED"/>
    <property type="match status" value="1"/>
</dbReference>
<dbReference type="SUPFAM" id="SSF51004">
    <property type="entry name" value="C-terminal (heme d1) domain of cytochrome cd1-nitrite reductase"/>
    <property type="match status" value="1"/>
</dbReference>
<proteinExistence type="inferred from homology"/>
<dbReference type="RefSeq" id="WP_139694953.1">
    <property type="nucleotide sequence ID" value="NZ_CP074074.1"/>
</dbReference>
<keyword evidence="2" id="KW-0119">Carbohydrate metabolism</keyword>
<dbReference type="OrthoDB" id="9790815at2"/>
<protein>
    <submittedName>
        <fullName evidence="3">Lactonase family protein</fullName>
    </submittedName>
</protein>
<dbReference type="Gene3D" id="2.130.10.10">
    <property type="entry name" value="YVTN repeat-like/Quinoprotein amine dehydrogenase"/>
    <property type="match status" value="1"/>
</dbReference>
<evidence type="ECO:0000256" key="2">
    <source>
        <dbReference type="ARBA" id="ARBA00022526"/>
    </source>
</evidence>
<dbReference type="GO" id="GO:0006006">
    <property type="term" value="P:glucose metabolic process"/>
    <property type="evidence" value="ECO:0007669"/>
    <property type="project" value="UniProtKB-KW"/>
</dbReference>
<dbReference type="InterPro" id="IPR011048">
    <property type="entry name" value="Haem_d1_sf"/>
</dbReference>
<dbReference type="Pfam" id="PF10282">
    <property type="entry name" value="Lactonase"/>
    <property type="match status" value="1"/>
</dbReference>
<dbReference type="AlphaFoldDB" id="A0A5C4SQM9"/>
<keyword evidence="4" id="KW-1185">Reference proteome</keyword>
<dbReference type="GO" id="GO:0017057">
    <property type="term" value="F:6-phosphogluconolactonase activity"/>
    <property type="evidence" value="ECO:0007669"/>
    <property type="project" value="TreeGrafter"/>
</dbReference>
<dbReference type="InterPro" id="IPR050282">
    <property type="entry name" value="Cycloisomerase_2"/>
</dbReference>
<dbReference type="EMBL" id="VDCS01000002">
    <property type="protein sequence ID" value="TNJ46582.1"/>
    <property type="molecule type" value="Genomic_DNA"/>
</dbReference>
<organism evidence="3 4">
    <name type="scientific">Allotamlana fucoidanivorans</name>
    <dbReference type="NCBI Taxonomy" id="2583814"/>
    <lineage>
        <taxon>Bacteria</taxon>
        <taxon>Pseudomonadati</taxon>
        <taxon>Bacteroidota</taxon>
        <taxon>Flavobacteriia</taxon>
        <taxon>Flavobacteriales</taxon>
        <taxon>Flavobacteriaceae</taxon>
        <taxon>Allotamlana</taxon>
    </lineage>
</organism>
<dbReference type="Proteomes" id="UP000308713">
    <property type="component" value="Unassembled WGS sequence"/>
</dbReference>
<sequence>MTVFYVGSYTEMITDTFGGKGSGIYTVSLDDTTGKLRCLYATESLNPAYLALSEDKRYLYTITEVESKKEPKVKAFKIYPDFSLSLINEVSIPGSLPCHIACQGKHIFIACYGTGNMLHYNTTNEGALLECNQNFKHSGSSINKVRQEGPHAHQVVIHPNNTTLFVPDLGIDQVKAYQFEQNVLRLNHSQDIQIPAGFGPRHLVFNRNGDLGYVFNELTAEISIIKQNEYQIFRVIDNVKTLPDSFQAIPSASAIRLHPNGQFLYVANRTLNALTIFKIKDSHLELLGYQYGEGTTLREFNISPNGKWLIACFQDSDDTIVYKIKEDGLLHQVFKTKLLVSPVCVAFL</sequence>
<accession>A0A5C4SQM9</accession>
<comment type="caution">
    <text evidence="3">The sequence shown here is derived from an EMBL/GenBank/DDBJ whole genome shotgun (WGS) entry which is preliminary data.</text>
</comment>
<dbReference type="PANTHER" id="PTHR30344:SF1">
    <property type="entry name" value="6-PHOSPHOGLUCONOLACTONASE"/>
    <property type="match status" value="1"/>
</dbReference>
<reference evidence="3 4" key="1">
    <citation type="submission" date="2019-05" db="EMBL/GenBank/DDBJ databases">
        <title>Tamlana fucoidanivorans sp. nov., isolated from the surface of algae collected from Fujian province in China.</title>
        <authorList>
            <person name="Li J."/>
        </authorList>
    </citation>
    <scope>NUCLEOTIDE SEQUENCE [LARGE SCALE GENOMIC DNA]</scope>
    <source>
        <strain evidence="3 4">CW2-9</strain>
    </source>
</reference>
<evidence type="ECO:0000313" key="4">
    <source>
        <dbReference type="Proteomes" id="UP000308713"/>
    </source>
</evidence>
<evidence type="ECO:0000313" key="3">
    <source>
        <dbReference type="EMBL" id="TNJ46582.1"/>
    </source>
</evidence>
<name>A0A5C4SQM9_9FLAO</name>